<dbReference type="GO" id="GO:0031054">
    <property type="term" value="P:pre-miRNA processing"/>
    <property type="evidence" value="ECO:0007669"/>
    <property type="project" value="TreeGrafter"/>
</dbReference>
<dbReference type="GO" id="GO:0005737">
    <property type="term" value="C:cytoplasm"/>
    <property type="evidence" value="ECO:0007669"/>
    <property type="project" value="TreeGrafter"/>
</dbReference>
<proteinExistence type="predicted"/>
<dbReference type="AlphaFoldDB" id="A0A4U5UL17"/>
<evidence type="ECO:0000256" key="1">
    <source>
        <dbReference type="PROSITE-ProRule" id="PRU00047"/>
    </source>
</evidence>
<dbReference type="Pfam" id="PF00098">
    <property type="entry name" value="zf-CCHC"/>
    <property type="match status" value="1"/>
</dbReference>
<dbReference type="EMBL" id="CM014086">
    <property type="protein sequence ID" value="TKS75567.1"/>
    <property type="molecule type" value="Genomic_DNA"/>
</dbReference>
<feature type="transmembrane region" description="Helical" evidence="3">
    <location>
        <begin position="12"/>
        <end position="31"/>
    </location>
</feature>
<dbReference type="Pfam" id="PF21890">
    <property type="entry name" value="Lin-28A-like_zf-CCHC_2"/>
    <property type="match status" value="1"/>
</dbReference>
<feature type="region of interest" description="Disordered" evidence="2">
    <location>
        <begin position="81"/>
        <end position="140"/>
    </location>
</feature>
<gene>
    <name evidence="5" type="ORF">D9C73_010272</name>
</gene>
<dbReference type="STRING" id="240159.A0A4U5UL17"/>
<keyword evidence="3" id="KW-1133">Transmembrane helix</keyword>
<dbReference type="GO" id="GO:0008270">
    <property type="term" value="F:zinc ion binding"/>
    <property type="evidence" value="ECO:0007669"/>
    <property type="project" value="UniProtKB-KW"/>
</dbReference>
<organism evidence="5 6">
    <name type="scientific">Collichthys lucidus</name>
    <name type="common">Big head croaker</name>
    <name type="synonym">Sciaena lucida</name>
    <dbReference type="NCBI Taxonomy" id="240159"/>
    <lineage>
        <taxon>Eukaryota</taxon>
        <taxon>Metazoa</taxon>
        <taxon>Chordata</taxon>
        <taxon>Craniata</taxon>
        <taxon>Vertebrata</taxon>
        <taxon>Euteleostomi</taxon>
        <taxon>Actinopterygii</taxon>
        <taxon>Neopterygii</taxon>
        <taxon>Teleostei</taxon>
        <taxon>Neoteleostei</taxon>
        <taxon>Acanthomorphata</taxon>
        <taxon>Eupercaria</taxon>
        <taxon>Sciaenidae</taxon>
        <taxon>Collichthys</taxon>
    </lineage>
</organism>
<dbReference type="InterPro" id="IPR001878">
    <property type="entry name" value="Znf_CCHC"/>
</dbReference>
<keyword evidence="1" id="KW-0479">Metal-binding</keyword>
<evidence type="ECO:0000259" key="4">
    <source>
        <dbReference type="PROSITE" id="PS50158"/>
    </source>
</evidence>
<feature type="compositionally biased region" description="Polar residues" evidence="2">
    <location>
        <begin position="83"/>
        <end position="96"/>
    </location>
</feature>
<name>A0A4U5UL17_COLLU</name>
<keyword evidence="3" id="KW-0812">Transmembrane</keyword>
<dbReference type="SUPFAM" id="SSF57756">
    <property type="entry name" value="Retrovirus zinc finger-like domains"/>
    <property type="match status" value="1"/>
</dbReference>
<keyword evidence="3" id="KW-0472">Membrane</keyword>
<protein>
    <submittedName>
        <fullName evidence="5">Protein lin-28-like protein B</fullName>
    </submittedName>
</protein>
<evidence type="ECO:0000256" key="3">
    <source>
        <dbReference type="SAM" id="Phobius"/>
    </source>
</evidence>
<accession>A0A4U5UL17</accession>
<sequence length="140" mass="15439">MFKPEQSHVSYYHLVLFICDILNIISVFPPYRPLSSCSCYNCGGLDHHAKECGLPPQPKKCHYCQSITHMVAQCPHKALAPATGSQDQHASTSAFSPGTGPYLCPPEEEERSGSSPLEGSSSSPEEPHTRGPRTQRWRKS</sequence>
<dbReference type="InterPro" id="IPR051373">
    <property type="entry name" value="Lin-28_RNA-binding"/>
</dbReference>
<dbReference type="GO" id="GO:0003729">
    <property type="term" value="F:mRNA binding"/>
    <property type="evidence" value="ECO:0007669"/>
    <property type="project" value="TreeGrafter"/>
</dbReference>
<keyword evidence="1" id="KW-0862">Zinc</keyword>
<feature type="compositionally biased region" description="Basic residues" evidence="2">
    <location>
        <begin position="130"/>
        <end position="140"/>
    </location>
</feature>
<dbReference type="Proteomes" id="UP000298787">
    <property type="component" value="Chromosome 9"/>
</dbReference>
<dbReference type="GO" id="GO:0005634">
    <property type="term" value="C:nucleus"/>
    <property type="evidence" value="ECO:0007669"/>
    <property type="project" value="TreeGrafter"/>
</dbReference>
<dbReference type="PANTHER" id="PTHR46109:SF3">
    <property type="entry name" value="PROTEIN LIN-28 HOMOLOG B"/>
    <property type="match status" value="1"/>
</dbReference>
<dbReference type="InterPro" id="IPR054081">
    <property type="entry name" value="Lin-28A-like_Znf-CCHC_2"/>
</dbReference>
<dbReference type="PANTHER" id="PTHR46109">
    <property type="entry name" value="PROTEIN LIN-28"/>
    <property type="match status" value="1"/>
</dbReference>
<dbReference type="Gene3D" id="4.10.60.10">
    <property type="entry name" value="Zinc finger, CCHC-type"/>
    <property type="match status" value="1"/>
</dbReference>
<evidence type="ECO:0000313" key="5">
    <source>
        <dbReference type="EMBL" id="TKS75567.1"/>
    </source>
</evidence>
<feature type="compositionally biased region" description="Low complexity" evidence="2">
    <location>
        <begin position="113"/>
        <end position="124"/>
    </location>
</feature>
<evidence type="ECO:0000313" key="6">
    <source>
        <dbReference type="Proteomes" id="UP000298787"/>
    </source>
</evidence>
<evidence type="ECO:0000256" key="2">
    <source>
        <dbReference type="SAM" id="MobiDB-lite"/>
    </source>
</evidence>
<dbReference type="InterPro" id="IPR036875">
    <property type="entry name" value="Znf_CCHC_sf"/>
</dbReference>
<dbReference type="SMART" id="SM00343">
    <property type="entry name" value="ZnF_C2HC"/>
    <property type="match status" value="2"/>
</dbReference>
<feature type="domain" description="CCHC-type" evidence="4">
    <location>
        <begin position="39"/>
        <end position="52"/>
    </location>
</feature>
<dbReference type="PROSITE" id="PS50158">
    <property type="entry name" value="ZF_CCHC"/>
    <property type="match status" value="1"/>
</dbReference>
<reference evidence="5 6" key="1">
    <citation type="submission" date="2019-01" db="EMBL/GenBank/DDBJ databases">
        <title>Genome Assembly of Collichthys lucidus.</title>
        <authorList>
            <person name="Cai M."/>
            <person name="Xiao S."/>
        </authorList>
    </citation>
    <scope>NUCLEOTIDE SEQUENCE [LARGE SCALE GENOMIC DNA]</scope>
    <source>
        <strain evidence="5">JT15FE1705JMU</strain>
        <tissue evidence="5">Muscle</tissue>
    </source>
</reference>
<keyword evidence="6" id="KW-1185">Reference proteome</keyword>
<keyword evidence="1" id="KW-0863">Zinc-finger</keyword>